<evidence type="ECO:0000256" key="2">
    <source>
        <dbReference type="ARBA" id="ARBA00001933"/>
    </source>
</evidence>
<dbReference type="PROSITE" id="PS00395">
    <property type="entry name" value="ALANINE_RACEMASE"/>
    <property type="match status" value="1"/>
</dbReference>
<comment type="cofactor">
    <cofactor evidence="2 5 6">
        <name>pyridoxal 5'-phosphate</name>
        <dbReference type="ChEBI" id="CHEBI:597326"/>
    </cofactor>
</comment>
<evidence type="ECO:0000256" key="5">
    <source>
        <dbReference type="HAMAP-Rule" id="MF_01201"/>
    </source>
</evidence>
<dbReference type="InterPro" id="IPR001608">
    <property type="entry name" value="Ala_racemase_N"/>
</dbReference>
<dbReference type="FunFam" id="2.40.37.10:FF:000006">
    <property type="entry name" value="Alanine racemase"/>
    <property type="match status" value="1"/>
</dbReference>
<dbReference type="Pfam" id="PF01168">
    <property type="entry name" value="Ala_racemase_N"/>
    <property type="match status" value="1"/>
</dbReference>
<dbReference type="GO" id="GO:0030632">
    <property type="term" value="P:D-alanine biosynthetic process"/>
    <property type="evidence" value="ECO:0007669"/>
    <property type="project" value="UniProtKB-UniRule"/>
</dbReference>
<dbReference type="SUPFAM" id="SSF50621">
    <property type="entry name" value="Alanine racemase C-terminal domain-like"/>
    <property type="match status" value="1"/>
</dbReference>
<feature type="domain" description="Alanine racemase C-terminal" evidence="8">
    <location>
        <begin position="248"/>
        <end position="380"/>
    </location>
</feature>
<dbReference type="PRINTS" id="PR00992">
    <property type="entry name" value="ALARACEMASE"/>
</dbReference>
<dbReference type="STRING" id="1236976.JCM16418_2214"/>
<comment type="similarity">
    <text evidence="5">Belongs to the alanine racemase family.</text>
</comment>
<feature type="binding site" evidence="5 7">
    <location>
        <position position="317"/>
    </location>
    <ligand>
        <name>substrate</name>
    </ligand>
</feature>
<dbReference type="AlphaFoldDB" id="W7Z1E0"/>
<dbReference type="Gene3D" id="2.40.37.10">
    <property type="entry name" value="Lyase, Ornithine Decarboxylase, Chain A, domain 1"/>
    <property type="match status" value="1"/>
</dbReference>
<dbReference type="Proteomes" id="UP000019364">
    <property type="component" value="Unassembled WGS sequence"/>
</dbReference>
<evidence type="ECO:0000256" key="3">
    <source>
        <dbReference type="ARBA" id="ARBA00022898"/>
    </source>
</evidence>
<dbReference type="InterPro" id="IPR011079">
    <property type="entry name" value="Ala_racemase_C"/>
</dbReference>
<accession>W7Z1E0</accession>
<dbReference type="RefSeq" id="WP_052020185.1">
    <property type="nucleotide sequence ID" value="NZ_BAVZ01000005.1"/>
</dbReference>
<dbReference type="EMBL" id="BAVZ01000005">
    <property type="protein sequence ID" value="GAF08174.1"/>
    <property type="molecule type" value="Genomic_DNA"/>
</dbReference>
<dbReference type="GO" id="GO:0009252">
    <property type="term" value="P:peptidoglycan biosynthetic process"/>
    <property type="evidence" value="ECO:0007669"/>
    <property type="project" value="TreeGrafter"/>
</dbReference>
<dbReference type="FunFam" id="3.20.20.10:FF:000002">
    <property type="entry name" value="Alanine racemase"/>
    <property type="match status" value="1"/>
</dbReference>
<dbReference type="InterPro" id="IPR029066">
    <property type="entry name" value="PLP-binding_barrel"/>
</dbReference>
<dbReference type="CDD" id="cd00430">
    <property type="entry name" value="PLPDE_III_AR"/>
    <property type="match status" value="1"/>
</dbReference>
<name>W7Z1E0_9BACL</name>
<comment type="function">
    <text evidence="5">Catalyzes the interconversion of L-alanine and D-alanine. May also act on other amino acids.</text>
</comment>
<sequence length="410" mass="45409">MQGQYRPTTVEVNLDHLRANYEAFRQALPTDMKLLACVKADAYGHGAVEVAREMERAGADYLSVAFLDEAIELREAGLKMPILVLGYTPPEGVQAARDYNVTLTLFSLDVLQAIKELPFQDDLLPLKVHIKIDSGMGRLGLFPGQDAISFIMEALSLPQIQVEGMFTHFAKADEQDKSYTLMQFQRFQDVVVALGEKGYTLPIIHTGNSAAAIDTPQLSFNMVRVGISLYGLYPSDEVNRQTVELTPVLTLKTQVVFVKTLPPNSGISYGTRYITEHDEVIATLPIGYADGYSRMLSGKAEVLIRGHRVPVVGTICMDQCMVTLQSFAEEAEEIKAGEEVVLIGQQSGAQITADELASQLGTIHYEVICMIAHRVPRLYIKDSSLYTRVNPLIHSKHCPVPDQNIDLYED</sequence>
<feature type="active site" description="Proton acceptor; specific for L-alanine" evidence="5">
    <location>
        <position position="269"/>
    </location>
</feature>
<keyword evidence="4 5" id="KW-0413">Isomerase</keyword>
<organism evidence="9 10">
    <name type="scientific">Paenibacillus pini JCM 16418</name>
    <dbReference type="NCBI Taxonomy" id="1236976"/>
    <lineage>
        <taxon>Bacteria</taxon>
        <taxon>Bacillati</taxon>
        <taxon>Bacillota</taxon>
        <taxon>Bacilli</taxon>
        <taxon>Bacillales</taxon>
        <taxon>Paenibacillaceae</taxon>
        <taxon>Paenibacillus</taxon>
    </lineage>
</organism>
<dbReference type="InterPro" id="IPR000821">
    <property type="entry name" value="Ala_racemase"/>
</dbReference>
<proteinExistence type="inferred from homology"/>
<dbReference type="OrthoDB" id="9813814at2"/>
<dbReference type="PANTHER" id="PTHR30511:SF0">
    <property type="entry name" value="ALANINE RACEMASE, CATABOLIC-RELATED"/>
    <property type="match status" value="1"/>
</dbReference>
<dbReference type="Gene3D" id="3.20.20.10">
    <property type="entry name" value="Alanine racemase"/>
    <property type="match status" value="1"/>
</dbReference>
<evidence type="ECO:0000259" key="8">
    <source>
        <dbReference type="SMART" id="SM01005"/>
    </source>
</evidence>
<dbReference type="NCBIfam" id="TIGR00492">
    <property type="entry name" value="alr"/>
    <property type="match status" value="1"/>
</dbReference>
<dbReference type="PANTHER" id="PTHR30511">
    <property type="entry name" value="ALANINE RACEMASE"/>
    <property type="match status" value="1"/>
</dbReference>
<dbReference type="InterPro" id="IPR009006">
    <property type="entry name" value="Ala_racemase/Decarboxylase_C"/>
</dbReference>
<gene>
    <name evidence="9" type="ORF">JCM16418_2214</name>
</gene>
<feature type="modified residue" description="N6-(pyridoxal phosphate)lysine" evidence="5 6">
    <location>
        <position position="39"/>
    </location>
</feature>
<keyword evidence="10" id="KW-1185">Reference proteome</keyword>
<dbReference type="eggNOG" id="COG0787">
    <property type="taxonomic scope" value="Bacteria"/>
</dbReference>
<evidence type="ECO:0000256" key="1">
    <source>
        <dbReference type="ARBA" id="ARBA00000316"/>
    </source>
</evidence>
<comment type="caution">
    <text evidence="9">The sequence shown here is derived from an EMBL/GenBank/DDBJ whole genome shotgun (WGS) entry which is preliminary data.</text>
</comment>
<dbReference type="Pfam" id="PF00842">
    <property type="entry name" value="Ala_racemase_C"/>
    <property type="match status" value="1"/>
</dbReference>
<dbReference type="GO" id="GO:0005829">
    <property type="term" value="C:cytosol"/>
    <property type="evidence" value="ECO:0007669"/>
    <property type="project" value="TreeGrafter"/>
</dbReference>
<evidence type="ECO:0000256" key="7">
    <source>
        <dbReference type="PIRSR" id="PIRSR600821-52"/>
    </source>
</evidence>
<evidence type="ECO:0000313" key="9">
    <source>
        <dbReference type="EMBL" id="GAF08174.1"/>
    </source>
</evidence>
<keyword evidence="3 5" id="KW-0663">Pyridoxal phosphate</keyword>
<dbReference type="UniPathway" id="UPA00042">
    <property type="reaction ID" value="UER00497"/>
</dbReference>
<dbReference type="SMART" id="SM01005">
    <property type="entry name" value="Ala_racemase_C"/>
    <property type="match status" value="1"/>
</dbReference>
<protein>
    <recommendedName>
        <fullName evidence="5">Alanine racemase</fullName>
        <ecNumber evidence="5">5.1.1.1</ecNumber>
    </recommendedName>
</protein>
<comment type="catalytic activity">
    <reaction evidence="1 5">
        <text>L-alanine = D-alanine</text>
        <dbReference type="Rhea" id="RHEA:20249"/>
        <dbReference type="ChEBI" id="CHEBI:57416"/>
        <dbReference type="ChEBI" id="CHEBI:57972"/>
        <dbReference type="EC" id="5.1.1.1"/>
    </reaction>
</comment>
<feature type="active site" description="Proton acceptor; specific for D-alanine" evidence="5">
    <location>
        <position position="39"/>
    </location>
</feature>
<evidence type="ECO:0000256" key="4">
    <source>
        <dbReference type="ARBA" id="ARBA00023235"/>
    </source>
</evidence>
<dbReference type="InterPro" id="IPR020622">
    <property type="entry name" value="Ala_racemase_pyridoxalP-BS"/>
</dbReference>
<evidence type="ECO:0000256" key="6">
    <source>
        <dbReference type="PIRSR" id="PIRSR600821-50"/>
    </source>
</evidence>
<feature type="binding site" evidence="5 7">
    <location>
        <position position="138"/>
    </location>
    <ligand>
        <name>substrate</name>
    </ligand>
</feature>
<dbReference type="SUPFAM" id="SSF51419">
    <property type="entry name" value="PLP-binding barrel"/>
    <property type="match status" value="1"/>
</dbReference>
<dbReference type="EC" id="5.1.1.1" evidence="5"/>
<evidence type="ECO:0000313" key="10">
    <source>
        <dbReference type="Proteomes" id="UP000019364"/>
    </source>
</evidence>
<dbReference type="HAMAP" id="MF_01201">
    <property type="entry name" value="Ala_racemase"/>
    <property type="match status" value="1"/>
</dbReference>
<reference evidence="9 10" key="1">
    <citation type="journal article" date="2014" name="Genome Announc.">
        <title>Draft Genome Sequence of Paenibacillus pini JCM 16418T, Isolated from the Rhizosphere of Pine Tree.</title>
        <authorList>
            <person name="Yuki M."/>
            <person name="Oshima K."/>
            <person name="Suda W."/>
            <person name="Oshida Y."/>
            <person name="Kitamura K."/>
            <person name="Iida Y."/>
            <person name="Hattori M."/>
            <person name="Ohkuma M."/>
        </authorList>
    </citation>
    <scope>NUCLEOTIDE SEQUENCE [LARGE SCALE GENOMIC DNA]</scope>
    <source>
        <strain evidence="9 10">JCM 16418</strain>
    </source>
</reference>
<dbReference type="GO" id="GO:0008784">
    <property type="term" value="F:alanine racemase activity"/>
    <property type="evidence" value="ECO:0007669"/>
    <property type="project" value="UniProtKB-UniRule"/>
</dbReference>
<dbReference type="GO" id="GO:0030170">
    <property type="term" value="F:pyridoxal phosphate binding"/>
    <property type="evidence" value="ECO:0007669"/>
    <property type="project" value="UniProtKB-UniRule"/>
</dbReference>
<comment type="pathway">
    <text evidence="5">Amino-acid biosynthesis; D-alanine biosynthesis; D-alanine from L-alanine: step 1/1.</text>
</comment>